<dbReference type="Pfam" id="PF02911">
    <property type="entry name" value="Formyl_trans_C"/>
    <property type="match status" value="1"/>
</dbReference>
<evidence type="ECO:0000313" key="8">
    <source>
        <dbReference type="EMBL" id="KZC06067.1"/>
    </source>
</evidence>
<evidence type="ECO:0000256" key="4">
    <source>
        <dbReference type="ARBA" id="ARBA00022679"/>
    </source>
</evidence>
<protein>
    <recommendedName>
        <fullName evidence="3">Methionyl-tRNA formyltransferase, mitochondrial</fullName>
        <ecNumber evidence="2">2.1.2.9</ecNumber>
    </recommendedName>
</protein>
<gene>
    <name evidence="8" type="ORF">WN55_07153</name>
</gene>
<dbReference type="NCBIfam" id="TIGR00460">
    <property type="entry name" value="fmt"/>
    <property type="match status" value="1"/>
</dbReference>
<dbReference type="OrthoDB" id="10268103at2759"/>
<organism evidence="8 9">
    <name type="scientific">Dufourea novaeangliae</name>
    <name type="common">Sweat bee</name>
    <dbReference type="NCBI Taxonomy" id="178035"/>
    <lineage>
        <taxon>Eukaryota</taxon>
        <taxon>Metazoa</taxon>
        <taxon>Ecdysozoa</taxon>
        <taxon>Arthropoda</taxon>
        <taxon>Hexapoda</taxon>
        <taxon>Insecta</taxon>
        <taxon>Pterygota</taxon>
        <taxon>Neoptera</taxon>
        <taxon>Endopterygota</taxon>
        <taxon>Hymenoptera</taxon>
        <taxon>Apocrita</taxon>
        <taxon>Aculeata</taxon>
        <taxon>Apoidea</taxon>
        <taxon>Anthophila</taxon>
        <taxon>Halictidae</taxon>
        <taxon>Rophitinae</taxon>
        <taxon>Dufourea</taxon>
    </lineage>
</organism>
<dbReference type="Proteomes" id="UP000076502">
    <property type="component" value="Unassembled WGS sequence"/>
</dbReference>
<dbReference type="EMBL" id="KQ434804">
    <property type="protein sequence ID" value="KZC06067.1"/>
    <property type="molecule type" value="Genomic_DNA"/>
</dbReference>
<dbReference type="InterPro" id="IPR005794">
    <property type="entry name" value="Fmt"/>
</dbReference>
<evidence type="ECO:0000256" key="5">
    <source>
        <dbReference type="ARBA" id="ARBA00022917"/>
    </source>
</evidence>
<dbReference type="InterPro" id="IPR005793">
    <property type="entry name" value="Formyl_trans_C"/>
</dbReference>
<dbReference type="InterPro" id="IPR011034">
    <property type="entry name" value="Formyl_transferase-like_C_sf"/>
</dbReference>
<feature type="domain" description="Formyl transferase N-terminal" evidence="6">
    <location>
        <begin position="8"/>
        <end position="104"/>
    </location>
</feature>
<reference evidence="8 9" key="1">
    <citation type="submission" date="2015-07" db="EMBL/GenBank/DDBJ databases">
        <title>The genome of Dufourea novaeangliae.</title>
        <authorList>
            <person name="Pan H."/>
            <person name="Kapheim K."/>
        </authorList>
    </citation>
    <scope>NUCLEOTIDE SEQUENCE [LARGE SCALE GENOMIC DNA]</scope>
    <source>
        <strain evidence="8">0120121106</strain>
        <tissue evidence="8">Whole body</tissue>
    </source>
</reference>
<dbReference type="GO" id="GO:0004479">
    <property type="term" value="F:methionyl-tRNA formyltransferase activity"/>
    <property type="evidence" value="ECO:0007669"/>
    <property type="project" value="UniProtKB-EC"/>
</dbReference>
<evidence type="ECO:0000256" key="1">
    <source>
        <dbReference type="ARBA" id="ARBA00010699"/>
    </source>
</evidence>
<dbReference type="CDD" id="cd08646">
    <property type="entry name" value="FMT_core_Met-tRNA-FMT_N"/>
    <property type="match status" value="1"/>
</dbReference>
<dbReference type="EC" id="2.1.2.9" evidence="2"/>
<dbReference type="SUPFAM" id="SSF53328">
    <property type="entry name" value="Formyltransferase"/>
    <property type="match status" value="1"/>
</dbReference>
<keyword evidence="4 8" id="KW-0808">Transferase</keyword>
<name>A0A154P2I2_DUFNO</name>
<dbReference type="InterPro" id="IPR002376">
    <property type="entry name" value="Formyl_transf_N"/>
</dbReference>
<evidence type="ECO:0000256" key="3">
    <source>
        <dbReference type="ARBA" id="ARBA00014185"/>
    </source>
</evidence>
<dbReference type="GO" id="GO:0005739">
    <property type="term" value="C:mitochondrion"/>
    <property type="evidence" value="ECO:0007669"/>
    <property type="project" value="TreeGrafter"/>
</dbReference>
<comment type="similarity">
    <text evidence="1">Belongs to the Fmt family.</text>
</comment>
<evidence type="ECO:0000259" key="6">
    <source>
        <dbReference type="Pfam" id="PF00551"/>
    </source>
</evidence>
<sequence>MSNFHIGIVVSFGRLIPTKIIKLFPLGMLNVHGSLLPKWRGAAPIIYSLINGDHQTGITIMKIKPKKFDTGEIVLQKQINISEHETLPELYTKLAKLGADALTEIFEDLSQALQFTKPQNEVDATYAPKITSSIALVKWDEMSAKIVYNLHRALLGLYPLSTKFQDKTVKLHDITIAEESITRKLDGEMPGTVIYDRISDALIIKCAGNSCISVKKLIIQGKSVMKARDFNNGFIAGKKESKIFFS</sequence>
<keyword evidence="9" id="KW-1185">Reference proteome</keyword>
<evidence type="ECO:0000313" key="9">
    <source>
        <dbReference type="Proteomes" id="UP000076502"/>
    </source>
</evidence>
<dbReference type="AlphaFoldDB" id="A0A154P2I2"/>
<dbReference type="InterPro" id="IPR036477">
    <property type="entry name" value="Formyl_transf_N_sf"/>
</dbReference>
<dbReference type="InterPro" id="IPR041711">
    <property type="entry name" value="Met-tRNA-FMT_N"/>
</dbReference>
<dbReference type="PANTHER" id="PTHR11138">
    <property type="entry name" value="METHIONYL-TRNA FORMYLTRANSFERASE"/>
    <property type="match status" value="1"/>
</dbReference>
<evidence type="ECO:0000259" key="7">
    <source>
        <dbReference type="Pfam" id="PF02911"/>
    </source>
</evidence>
<proteinExistence type="inferred from homology"/>
<dbReference type="Gene3D" id="3.40.50.12230">
    <property type="match status" value="1"/>
</dbReference>
<dbReference type="SUPFAM" id="SSF50486">
    <property type="entry name" value="FMT C-terminal domain-like"/>
    <property type="match status" value="1"/>
</dbReference>
<evidence type="ECO:0000256" key="2">
    <source>
        <dbReference type="ARBA" id="ARBA00012261"/>
    </source>
</evidence>
<accession>A0A154P2I2</accession>
<dbReference type="STRING" id="178035.A0A154P2I2"/>
<keyword evidence="5" id="KW-0648">Protein biosynthesis</keyword>
<dbReference type="PANTHER" id="PTHR11138:SF5">
    <property type="entry name" value="METHIONYL-TRNA FORMYLTRANSFERASE, MITOCHONDRIAL"/>
    <property type="match status" value="1"/>
</dbReference>
<dbReference type="Pfam" id="PF00551">
    <property type="entry name" value="Formyl_trans_N"/>
    <property type="match status" value="1"/>
</dbReference>
<feature type="domain" description="Formyl transferase C-terminal" evidence="7">
    <location>
        <begin position="129"/>
        <end position="234"/>
    </location>
</feature>